<name>A0ABV0JFE8_9CYAN</name>
<evidence type="ECO:0000259" key="2">
    <source>
        <dbReference type="PROSITE" id="PS50110"/>
    </source>
</evidence>
<dbReference type="Pfam" id="PF00072">
    <property type="entry name" value="Response_reg"/>
    <property type="match status" value="1"/>
</dbReference>
<dbReference type="SUPFAM" id="SSF52172">
    <property type="entry name" value="CheY-like"/>
    <property type="match status" value="1"/>
</dbReference>
<comment type="caution">
    <text evidence="3">The sequence shown here is derived from an EMBL/GenBank/DDBJ whole genome shotgun (WGS) entry which is preliminary data.</text>
</comment>
<dbReference type="RefSeq" id="WP_190443302.1">
    <property type="nucleotide sequence ID" value="NZ_JAMPKM010000032.1"/>
</dbReference>
<feature type="modified residue" description="4-aspartylphosphate" evidence="1">
    <location>
        <position position="59"/>
    </location>
</feature>
<dbReference type="Proteomes" id="UP001464891">
    <property type="component" value="Unassembled WGS sequence"/>
</dbReference>
<proteinExistence type="predicted"/>
<keyword evidence="1" id="KW-0597">Phosphoprotein</keyword>
<dbReference type="PROSITE" id="PS50110">
    <property type="entry name" value="RESPONSE_REGULATORY"/>
    <property type="match status" value="1"/>
</dbReference>
<organism evidence="3 4">
    <name type="scientific">Trichocoleus desertorum GB2-A4</name>
    <dbReference type="NCBI Taxonomy" id="2933944"/>
    <lineage>
        <taxon>Bacteria</taxon>
        <taxon>Bacillati</taxon>
        <taxon>Cyanobacteriota</taxon>
        <taxon>Cyanophyceae</taxon>
        <taxon>Leptolyngbyales</taxon>
        <taxon>Trichocoleusaceae</taxon>
        <taxon>Trichocoleus</taxon>
    </lineage>
</organism>
<dbReference type="Gene3D" id="3.40.50.2300">
    <property type="match status" value="1"/>
</dbReference>
<dbReference type="InterPro" id="IPR011006">
    <property type="entry name" value="CheY-like_superfamily"/>
</dbReference>
<feature type="domain" description="Response regulatory" evidence="2">
    <location>
        <begin position="10"/>
        <end position="67"/>
    </location>
</feature>
<dbReference type="InterPro" id="IPR001789">
    <property type="entry name" value="Sig_transdc_resp-reg_receiver"/>
</dbReference>
<gene>
    <name evidence="3" type="ORF">NC998_25780</name>
</gene>
<sequence>MTPGTKESSLILIVNNDLLTGLQLQLYLQKEEYRVAKASDGLAGLVDYTELQPGLIFLDALMPNKQG</sequence>
<accession>A0ABV0JFE8</accession>
<dbReference type="EMBL" id="JAMPKM010000032">
    <property type="protein sequence ID" value="MEP0820510.1"/>
    <property type="molecule type" value="Genomic_DNA"/>
</dbReference>
<evidence type="ECO:0000313" key="4">
    <source>
        <dbReference type="Proteomes" id="UP001464891"/>
    </source>
</evidence>
<reference evidence="3 4" key="1">
    <citation type="submission" date="2022-04" db="EMBL/GenBank/DDBJ databases">
        <title>Positive selection, recombination, and allopatry shape intraspecific diversity of widespread and dominant cyanobacteria.</title>
        <authorList>
            <person name="Wei J."/>
            <person name="Shu W."/>
            <person name="Hu C."/>
        </authorList>
    </citation>
    <scope>NUCLEOTIDE SEQUENCE [LARGE SCALE GENOMIC DNA]</scope>
    <source>
        <strain evidence="3 4">GB2-A4</strain>
    </source>
</reference>
<keyword evidence="4" id="KW-1185">Reference proteome</keyword>
<protein>
    <recommendedName>
        <fullName evidence="2">Response regulatory domain-containing protein</fullName>
    </recommendedName>
</protein>
<evidence type="ECO:0000313" key="3">
    <source>
        <dbReference type="EMBL" id="MEP0820510.1"/>
    </source>
</evidence>
<evidence type="ECO:0000256" key="1">
    <source>
        <dbReference type="PROSITE-ProRule" id="PRU00169"/>
    </source>
</evidence>